<proteinExistence type="predicted"/>
<evidence type="ECO:0000313" key="2">
    <source>
        <dbReference type="Proteomes" id="UP001215280"/>
    </source>
</evidence>
<dbReference type="InterPro" id="IPR052741">
    <property type="entry name" value="Mitochondrial_HTD2"/>
</dbReference>
<dbReference type="Gene3D" id="3.10.129.10">
    <property type="entry name" value="Hotdog Thioesterase"/>
    <property type="match status" value="1"/>
</dbReference>
<gene>
    <name evidence="1" type="ORF">DFH07DRAFT_732602</name>
</gene>
<reference evidence="1" key="1">
    <citation type="submission" date="2023-03" db="EMBL/GenBank/DDBJ databases">
        <title>Massive genome expansion in bonnet fungi (Mycena s.s.) driven by repeated elements and novel gene families across ecological guilds.</title>
        <authorList>
            <consortium name="Lawrence Berkeley National Laboratory"/>
            <person name="Harder C.B."/>
            <person name="Miyauchi S."/>
            <person name="Viragh M."/>
            <person name="Kuo A."/>
            <person name="Thoen E."/>
            <person name="Andreopoulos B."/>
            <person name="Lu D."/>
            <person name="Skrede I."/>
            <person name="Drula E."/>
            <person name="Henrissat B."/>
            <person name="Morin E."/>
            <person name="Kohler A."/>
            <person name="Barry K."/>
            <person name="LaButti K."/>
            <person name="Morin E."/>
            <person name="Salamov A."/>
            <person name="Lipzen A."/>
            <person name="Mereny Z."/>
            <person name="Hegedus B."/>
            <person name="Baldrian P."/>
            <person name="Stursova M."/>
            <person name="Weitz H."/>
            <person name="Taylor A."/>
            <person name="Grigoriev I.V."/>
            <person name="Nagy L.G."/>
            <person name="Martin F."/>
            <person name="Kauserud H."/>
        </authorList>
    </citation>
    <scope>NUCLEOTIDE SEQUENCE</scope>
    <source>
        <strain evidence="1">CBHHK188m</strain>
    </source>
</reference>
<comment type="caution">
    <text evidence="1">The sequence shown here is derived from an EMBL/GenBank/DDBJ whole genome shotgun (WGS) entry which is preliminary data.</text>
</comment>
<name>A0AAD7JYD9_9AGAR</name>
<dbReference type="GO" id="GO:0019171">
    <property type="term" value="F:(3R)-hydroxyacyl-[acyl-carrier-protein] dehydratase activity"/>
    <property type="evidence" value="ECO:0007669"/>
    <property type="project" value="TreeGrafter"/>
</dbReference>
<dbReference type="EMBL" id="JARJLG010000015">
    <property type="protein sequence ID" value="KAJ7774556.1"/>
    <property type="molecule type" value="Genomic_DNA"/>
</dbReference>
<evidence type="ECO:0000313" key="1">
    <source>
        <dbReference type="EMBL" id="KAJ7774556.1"/>
    </source>
</evidence>
<sequence>MAQALRLLRKRFYSSSAIVTPVNIQALDEYIASPKKLVLEDTFSVERLSDLFITLPTRDGTRRIYKEPRPSAPVGYGWHLAFFHARTPETLLSPDGTDGAVEFGPPEPFTRRMWASGRMSWNAAHPLLVGEKATSTSTFGSVEKKGFETGNPMVFVTQKIDITMAGQSHPSITEERSHVYVAESVSPDNTPRPVKNIPPSVDFSFTFTPSLTTLFRFSALMFNAHLIHLDKDWAQLKRGYPERLVHGPLTALMLLETTLFHKPTAQVAHFEYRARNPVIVGHPMTINGVWIDEHTATVWCVNDKGAVGMTGTIKLEA</sequence>
<dbReference type="SUPFAM" id="SSF54637">
    <property type="entry name" value="Thioesterase/thiol ester dehydrase-isomerase"/>
    <property type="match status" value="1"/>
</dbReference>
<dbReference type="PANTHER" id="PTHR28152:SF1">
    <property type="entry name" value="HYDROXYACYL-THIOESTER DEHYDRATASE TYPE 2, MITOCHONDRIAL"/>
    <property type="match status" value="1"/>
</dbReference>
<dbReference type="AlphaFoldDB" id="A0AAD7JYD9"/>
<accession>A0AAD7JYD9</accession>
<organism evidence="1 2">
    <name type="scientific">Mycena maculata</name>
    <dbReference type="NCBI Taxonomy" id="230809"/>
    <lineage>
        <taxon>Eukaryota</taxon>
        <taxon>Fungi</taxon>
        <taxon>Dikarya</taxon>
        <taxon>Basidiomycota</taxon>
        <taxon>Agaricomycotina</taxon>
        <taxon>Agaricomycetes</taxon>
        <taxon>Agaricomycetidae</taxon>
        <taxon>Agaricales</taxon>
        <taxon>Marasmiineae</taxon>
        <taxon>Mycenaceae</taxon>
        <taxon>Mycena</taxon>
    </lineage>
</organism>
<dbReference type="Proteomes" id="UP001215280">
    <property type="component" value="Unassembled WGS sequence"/>
</dbReference>
<dbReference type="PANTHER" id="PTHR28152">
    <property type="entry name" value="HYDROXYACYL-THIOESTER DEHYDRATASE TYPE 2, MITOCHONDRIAL"/>
    <property type="match status" value="1"/>
</dbReference>
<keyword evidence="2" id="KW-1185">Reference proteome</keyword>
<dbReference type="InterPro" id="IPR029069">
    <property type="entry name" value="HotDog_dom_sf"/>
</dbReference>
<dbReference type="GO" id="GO:0005739">
    <property type="term" value="C:mitochondrion"/>
    <property type="evidence" value="ECO:0007669"/>
    <property type="project" value="TreeGrafter"/>
</dbReference>
<protein>
    <submittedName>
        <fullName evidence="1">Uncharacterized protein</fullName>
    </submittedName>
</protein>